<reference evidence="1 2" key="1">
    <citation type="journal article" date="2018" name="Sci. Data">
        <title>The draft genome sequence of cork oak.</title>
        <authorList>
            <person name="Ramos A.M."/>
            <person name="Usie A."/>
            <person name="Barbosa P."/>
            <person name="Barros P.M."/>
            <person name="Capote T."/>
            <person name="Chaves I."/>
            <person name="Simoes F."/>
            <person name="Abreu I."/>
            <person name="Carrasquinho I."/>
            <person name="Faro C."/>
            <person name="Guimaraes J.B."/>
            <person name="Mendonca D."/>
            <person name="Nobrega F."/>
            <person name="Rodrigues L."/>
            <person name="Saibo N.J.M."/>
            <person name="Varela M.C."/>
            <person name="Egas C."/>
            <person name="Matos J."/>
            <person name="Miguel C.M."/>
            <person name="Oliveira M.M."/>
            <person name="Ricardo C.P."/>
            <person name="Goncalves S."/>
        </authorList>
    </citation>
    <scope>NUCLEOTIDE SEQUENCE [LARGE SCALE GENOMIC DNA]</scope>
    <source>
        <strain evidence="2">cv. HL8</strain>
    </source>
</reference>
<dbReference type="EMBL" id="PKMF04000162">
    <property type="protein sequence ID" value="KAK7845981.1"/>
    <property type="molecule type" value="Genomic_DNA"/>
</dbReference>
<evidence type="ECO:0000313" key="1">
    <source>
        <dbReference type="EMBL" id="KAK7845981.1"/>
    </source>
</evidence>
<sequence>MNATTNHANGNANTSLVSVEGYNMGLPIDLVKLDGTWHLQYTSAPDVLKKFSSVPQYARSVLYCRETIISASHLPFPAIFFGVTSWLFAVLEQEGATLLVFAKFDIVSARNIYLQLEESIVHLSQHICRNKHHTDDGDLKITPASPKIDKKIIYIQLQNTKGFKQKA</sequence>
<accession>A0AAW0L5V4</accession>
<name>A0AAW0L5V4_QUESU</name>
<evidence type="ECO:0000313" key="2">
    <source>
        <dbReference type="Proteomes" id="UP000237347"/>
    </source>
</evidence>
<protein>
    <submittedName>
        <fullName evidence="1">Plastid-lipid-associated protein 10</fullName>
    </submittedName>
</protein>
<proteinExistence type="predicted"/>
<gene>
    <name evidence="1" type="primary">PAP10_0</name>
    <name evidence="1" type="ORF">CFP56_008576</name>
</gene>
<comment type="caution">
    <text evidence="1">The sequence shown here is derived from an EMBL/GenBank/DDBJ whole genome shotgun (WGS) entry which is preliminary data.</text>
</comment>
<dbReference type="Proteomes" id="UP000237347">
    <property type="component" value="Unassembled WGS sequence"/>
</dbReference>
<organism evidence="1 2">
    <name type="scientific">Quercus suber</name>
    <name type="common">Cork oak</name>
    <dbReference type="NCBI Taxonomy" id="58331"/>
    <lineage>
        <taxon>Eukaryota</taxon>
        <taxon>Viridiplantae</taxon>
        <taxon>Streptophyta</taxon>
        <taxon>Embryophyta</taxon>
        <taxon>Tracheophyta</taxon>
        <taxon>Spermatophyta</taxon>
        <taxon>Magnoliopsida</taxon>
        <taxon>eudicotyledons</taxon>
        <taxon>Gunneridae</taxon>
        <taxon>Pentapetalae</taxon>
        <taxon>rosids</taxon>
        <taxon>fabids</taxon>
        <taxon>Fagales</taxon>
        <taxon>Fagaceae</taxon>
        <taxon>Quercus</taxon>
    </lineage>
</organism>
<dbReference type="AlphaFoldDB" id="A0AAW0L5V4"/>
<keyword evidence="2" id="KW-1185">Reference proteome</keyword>